<dbReference type="InterPro" id="IPR020439">
    <property type="entry name" value="IL-15"/>
</dbReference>
<evidence type="ECO:0000313" key="8">
    <source>
        <dbReference type="EMBL" id="KAK6324738.1"/>
    </source>
</evidence>
<proteinExistence type="inferred from homology"/>
<evidence type="ECO:0000313" key="9">
    <source>
        <dbReference type="Proteomes" id="UP001356427"/>
    </source>
</evidence>
<evidence type="ECO:0000256" key="2">
    <source>
        <dbReference type="ARBA" id="ARBA00006050"/>
    </source>
</evidence>
<evidence type="ECO:0000256" key="5">
    <source>
        <dbReference type="ARBA" id="ARBA00022729"/>
    </source>
</evidence>
<dbReference type="Gene3D" id="1.20.1250.70">
    <property type="entry name" value="Interleukin-15/Interleukin-21"/>
    <property type="match status" value="1"/>
</dbReference>
<comment type="caution">
    <text evidence="8">The sequence shown here is derived from an EMBL/GenBank/DDBJ whole genome shotgun (WGS) entry which is preliminary data.</text>
</comment>
<dbReference type="Pfam" id="PF02372">
    <property type="entry name" value="IL15"/>
    <property type="match status" value="1"/>
</dbReference>
<dbReference type="GO" id="GO:0005125">
    <property type="term" value="F:cytokine activity"/>
    <property type="evidence" value="ECO:0007669"/>
    <property type="project" value="UniProtKB-KW"/>
</dbReference>
<evidence type="ECO:0000256" key="1">
    <source>
        <dbReference type="ARBA" id="ARBA00004613"/>
    </source>
</evidence>
<dbReference type="PANTHER" id="PTHR14356:SF3">
    <property type="entry name" value="INTERLEUKIN-15"/>
    <property type="match status" value="1"/>
</dbReference>
<evidence type="ECO:0000256" key="3">
    <source>
        <dbReference type="ARBA" id="ARBA00022514"/>
    </source>
</evidence>
<dbReference type="SUPFAM" id="SSF47266">
    <property type="entry name" value="4-helical cytokines"/>
    <property type="match status" value="1"/>
</dbReference>
<name>A0AAN8R5J5_9TELE</name>
<keyword evidence="4" id="KW-0964">Secreted</keyword>
<dbReference type="PANTHER" id="PTHR14356">
    <property type="entry name" value="INTERLEUKIN-15-RELATED"/>
    <property type="match status" value="1"/>
</dbReference>
<dbReference type="GO" id="GO:0050778">
    <property type="term" value="P:positive regulation of immune response"/>
    <property type="evidence" value="ECO:0007669"/>
    <property type="project" value="TreeGrafter"/>
</dbReference>
<dbReference type="GO" id="GO:0042119">
    <property type="term" value="P:neutrophil activation"/>
    <property type="evidence" value="ECO:0007669"/>
    <property type="project" value="TreeGrafter"/>
</dbReference>
<keyword evidence="3 7" id="KW-0202">Cytokine</keyword>
<dbReference type="GO" id="GO:0005126">
    <property type="term" value="F:cytokine receptor binding"/>
    <property type="evidence" value="ECO:0007669"/>
    <property type="project" value="InterPro"/>
</dbReference>
<comment type="similarity">
    <text evidence="2 7">Belongs to the IL-15/IL-21 family.</text>
</comment>
<keyword evidence="9" id="KW-1185">Reference proteome</keyword>
<dbReference type="AlphaFoldDB" id="A0AAN8R5J5"/>
<protein>
    <recommendedName>
        <fullName evidence="7">Interleukin</fullName>
    </recommendedName>
</protein>
<dbReference type="InterPro" id="IPR003443">
    <property type="entry name" value="IL-15/IL-21_fam"/>
</dbReference>
<dbReference type="GO" id="GO:0001819">
    <property type="term" value="P:positive regulation of cytokine production"/>
    <property type="evidence" value="ECO:0007669"/>
    <property type="project" value="TreeGrafter"/>
</dbReference>
<dbReference type="GO" id="GO:0006955">
    <property type="term" value="P:immune response"/>
    <property type="evidence" value="ECO:0007669"/>
    <property type="project" value="InterPro"/>
</dbReference>
<dbReference type="GO" id="GO:0005615">
    <property type="term" value="C:extracellular space"/>
    <property type="evidence" value="ECO:0007669"/>
    <property type="project" value="UniProtKB-KW"/>
</dbReference>
<evidence type="ECO:0000256" key="6">
    <source>
        <dbReference type="ARBA" id="ARBA00023157"/>
    </source>
</evidence>
<dbReference type="PRINTS" id="PR01930">
    <property type="entry name" value="INTRLEUKIN15"/>
</dbReference>
<organism evidence="8 9">
    <name type="scientific">Coregonus suidteri</name>
    <dbReference type="NCBI Taxonomy" id="861788"/>
    <lineage>
        <taxon>Eukaryota</taxon>
        <taxon>Metazoa</taxon>
        <taxon>Chordata</taxon>
        <taxon>Craniata</taxon>
        <taxon>Vertebrata</taxon>
        <taxon>Euteleostomi</taxon>
        <taxon>Actinopterygii</taxon>
        <taxon>Neopterygii</taxon>
        <taxon>Teleostei</taxon>
        <taxon>Protacanthopterygii</taxon>
        <taxon>Salmoniformes</taxon>
        <taxon>Salmonidae</taxon>
        <taxon>Coregoninae</taxon>
        <taxon>Coregonus</taxon>
    </lineage>
</organism>
<dbReference type="EMBL" id="JAGTTL010000003">
    <property type="protein sequence ID" value="KAK6324738.1"/>
    <property type="molecule type" value="Genomic_DNA"/>
</dbReference>
<dbReference type="Proteomes" id="UP001356427">
    <property type="component" value="Unassembled WGS sequence"/>
</dbReference>
<evidence type="ECO:0000256" key="7">
    <source>
        <dbReference type="RuleBase" id="RU003453"/>
    </source>
</evidence>
<reference evidence="8 9" key="1">
    <citation type="submission" date="2021-04" db="EMBL/GenBank/DDBJ databases">
        <authorList>
            <person name="De Guttry C."/>
            <person name="Zahm M."/>
            <person name="Klopp C."/>
            <person name="Cabau C."/>
            <person name="Louis A."/>
            <person name="Berthelot C."/>
            <person name="Parey E."/>
            <person name="Roest Crollius H."/>
            <person name="Montfort J."/>
            <person name="Robinson-Rechavi M."/>
            <person name="Bucao C."/>
            <person name="Bouchez O."/>
            <person name="Gislard M."/>
            <person name="Lluch J."/>
            <person name="Milhes M."/>
            <person name="Lampietro C."/>
            <person name="Lopez Roques C."/>
            <person name="Donnadieu C."/>
            <person name="Braasch I."/>
            <person name="Desvignes T."/>
            <person name="Postlethwait J."/>
            <person name="Bobe J."/>
            <person name="Wedekind C."/>
            <person name="Guiguen Y."/>
        </authorList>
    </citation>
    <scope>NUCLEOTIDE SEQUENCE [LARGE SCALE GENOMIC DNA]</scope>
    <source>
        <strain evidence="8">Cs_M1</strain>
        <tissue evidence="8">Blood</tissue>
    </source>
</reference>
<dbReference type="PRINTS" id="PR01949">
    <property type="entry name" value="INTLKN15FISH"/>
</dbReference>
<comment type="subcellular location">
    <subcellularLocation>
        <location evidence="1">Secreted</location>
    </subcellularLocation>
</comment>
<keyword evidence="5" id="KW-0732">Signal</keyword>
<evidence type="ECO:0000256" key="4">
    <source>
        <dbReference type="ARBA" id="ARBA00022525"/>
    </source>
</evidence>
<accession>A0AAN8R5J5</accession>
<sequence>MTGFLTVLLLCIRLLERSTKKCVRWFCLFWGFHYYRHQCLNIELWNWFLVLSCLSATTRLPIAGAAETHGMTISDVRELQSSLKTLKSTIEESDACLYAPTNDDIYNDNCIFKFMHCYLLELEVILIEDMQVTVDYHEETKTNIYHLKKNLEEHQYNRSSCSPCEAQRVANTTIFLQNLEDLLKRIGNTVS</sequence>
<keyword evidence="6" id="KW-1015">Disulfide bond</keyword>
<dbReference type="GO" id="GO:0042102">
    <property type="term" value="P:positive regulation of T cell proliferation"/>
    <property type="evidence" value="ECO:0007669"/>
    <property type="project" value="TreeGrafter"/>
</dbReference>
<gene>
    <name evidence="8" type="ORF">J4Q44_G00040800</name>
</gene>
<dbReference type="InterPro" id="IPR009079">
    <property type="entry name" value="4_helix_cytokine-like_core"/>
</dbReference>
<dbReference type="InterPro" id="IPR020410">
    <property type="entry name" value="IL-15_fish"/>
</dbReference>